<evidence type="ECO:0000256" key="1">
    <source>
        <dbReference type="SAM" id="MobiDB-lite"/>
    </source>
</evidence>
<organism evidence="3 4">
    <name type="scientific">Flavimaribacter sediminis</name>
    <dbReference type="NCBI Taxonomy" id="2865987"/>
    <lineage>
        <taxon>Bacteria</taxon>
        <taxon>Pseudomonadati</taxon>
        <taxon>Pseudomonadota</taxon>
        <taxon>Alphaproteobacteria</taxon>
        <taxon>Hyphomicrobiales</taxon>
        <taxon>Rhizobiaceae</taxon>
        <taxon>Flavimaribacter</taxon>
    </lineage>
</organism>
<evidence type="ECO:0000313" key="3">
    <source>
        <dbReference type="EMBL" id="MBW8636423.1"/>
    </source>
</evidence>
<dbReference type="Gene3D" id="1.10.260.40">
    <property type="entry name" value="lambda repressor-like DNA-binding domains"/>
    <property type="match status" value="1"/>
</dbReference>
<sequence>MTVKPDIKTSETSEIASTTRGSAVRSMRESFGYSLDDLAVTCGLTTIDIARIESGEETDETLLRRIANALNLPEEALTGESPSE</sequence>
<feature type="domain" description="HTH cro/C1-type" evidence="2">
    <location>
        <begin position="24"/>
        <end position="77"/>
    </location>
</feature>
<dbReference type="AlphaFoldDB" id="A0AAE2ZGZ0"/>
<dbReference type="SUPFAM" id="SSF47413">
    <property type="entry name" value="lambda repressor-like DNA-binding domains"/>
    <property type="match status" value="1"/>
</dbReference>
<dbReference type="Pfam" id="PF01381">
    <property type="entry name" value="HTH_3"/>
    <property type="match status" value="1"/>
</dbReference>
<name>A0AAE2ZGZ0_9HYPH</name>
<feature type="compositionally biased region" description="Basic and acidic residues" evidence="1">
    <location>
        <begin position="1"/>
        <end position="11"/>
    </location>
</feature>
<dbReference type="CDD" id="cd00093">
    <property type="entry name" value="HTH_XRE"/>
    <property type="match status" value="1"/>
</dbReference>
<dbReference type="GO" id="GO:0003677">
    <property type="term" value="F:DNA binding"/>
    <property type="evidence" value="ECO:0007669"/>
    <property type="project" value="InterPro"/>
</dbReference>
<protein>
    <submittedName>
        <fullName evidence="3">Helix-turn-helix domain-containing protein</fullName>
    </submittedName>
</protein>
<dbReference type="Proteomes" id="UP001196509">
    <property type="component" value="Unassembled WGS sequence"/>
</dbReference>
<proteinExistence type="predicted"/>
<dbReference type="EMBL" id="JAICBX010000001">
    <property type="protein sequence ID" value="MBW8636423.1"/>
    <property type="molecule type" value="Genomic_DNA"/>
</dbReference>
<dbReference type="SMART" id="SM00530">
    <property type="entry name" value="HTH_XRE"/>
    <property type="match status" value="1"/>
</dbReference>
<accession>A0AAE2ZGZ0</accession>
<comment type="caution">
    <text evidence="3">The sequence shown here is derived from an EMBL/GenBank/DDBJ whole genome shotgun (WGS) entry which is preliminary data.</text>
</comment>
<gene>
    <name evidence="3" type="ORF">K1W69_04410</name>
</gene>
<evidence type="ECO:0000259" key="2">
    <source>
        <dbReference type="PROSITE" id="PS50943"/>
    </source>
</evidence>
<feature type="compositionally biased region" description="Polar residues" evidence="1">
    <location>
        <begin position="12"/>
        <end position="21"/>
    </location>
</feature>
<dbReference type="InterPro" id="IPR001387">
    <property type="entry name" value="Cro/C1-type_HTH"/>
</dbReference>
<feature type="region of interest" description="Disordered" evidence="1">
    <location>
        <begin position="1"/>
        <end position="22"/>
    </location>
</feature>
<dbReference type="InterPro" id="IPR010982">
    <property type="entry name" value="Lambda_DNA-bd_dom_sf"/>
</dbReference>
<reference evidence="3" key="1">
    <citation type="submission" date="2021-08" db="EMBL/GenBank/DDBJ databases">
        <title>Hoeflea bacterium WL0058 sp. nov., isolated from the sediment.</title>
        <authorList>
            <person name="Wang L."/>
            <person name="Zhang D."/>
        </authorList>
    </citation>
    <scope>NUCLEOTIDE SEQUENCE</scope>
    <source>
        <strain evidence="3">WL0058</strain>
    </source>
</reference>
<dbReference type="PROSITE" id="PS50943">
    <property type="entry name" value="HTH_CROC1"/>
    <property type="match status" value="1"/>
</dbReference>
<keyword evidence="4" id="KW-1185">Reference proteome</keyword>
<evidence type="ECO:0000313" key="4">
    <source>
        <dbReference type="Proteomes" id="UP001196509"/>
    </source>
</evidence>